<dbReference type="SUPFAM" id="SSF54719">
    <property type="entry name" value="Fe,Mn superoxide dismutase (SOD), C-terminal domain"/>
    <property type="match status" value="1"/>
</dbReference>
<dbReference type="OrthoDB" id="9803125at2"/>
<dbReference type="PRINTS" id="PR01703">
    <property type="entry name" value="MNSODISMTASE"/>
</dbReference>
<keyword evidence="6" id="KW-0408">Iron</keyword>
<evidence type="ECO:0000256" key="6">
    <source>
        <dbReference type="ARBA" id="ARBA00023004"/>
    </source>
</evidence>
<comment type="function">
    <text evidence="8">Destroys radicals which are normally produced within the cells and which are toxic to biological systems.</text>
</comment>
<protein>
    <recommendedName>
        <fullName evidence="3 8">Superoxide dismutase</fullName>
        <ecNumber evidence="3 8">1.15.1.1</ecNumber>
    </recommendedName>
</protein>
<dbReference type="Gene3D" id="1.10.287.990">
    <property type="entry name" value="Fe,Mn superoxide dismutase (SOD) domain"/>
    <property type="match status" value="1"/>
</dbReference>
<dbReference type="FunFam" id="1.10.287.990:FF:000002">
    <property type="entry name" value="Superoxide dismutase"/>
    <property type="match status" value="1"/>
</dbReference>
<evidence type="ECO:0000313" key="12">
    <source>
        <dbReference type="EMBL" id="QKF85039.1"/>
    </source>
</evidence>
<dbReference type="SUPFAM" id="SSF46609">
    <property type="entry name" value="Fe,Mn superoxide dismutase (SOD), N-terminal domain"/>
    <property type="match status" value="1"/>
</dbReference>
<dbReference type="Pfam" id="PF00081">
    <property type="entry name" value="Sod_Fe_N"/>
    <property type="match status" value="1"/>
</dbReference>
<dbReference type="EMBL" id="CP053832">
    <property type="protein sequence ID" value="QKF85039.1"/>
    <property type="molecule type" value="Genomic_DNA"/>
</dbReference>
<evidence type="ECO:0000256" key="4">
    <source>
        <dbReference type="ARBA" id="ARBA00022723"/>
    </source>
</evidence>
<dbReference type="RefSeq" id="WP_018713609.1">
    <property type="nucleotide sequence ID" value="NZ_CACRSK010000001.1"/>
</dbReference>
<dbReference type="GO" id="GO:0004784">
    <property type="term" value="F:superoxide dismutase activity"/>
    <property type="evidence" value="ECO:0007669"/>
    <property type="project" value="UniProtKB-EC"/>
</dbReference>
<feature type="binding site" evidence="7">
    <location>
        <position position="155"/>
    </location>
    <ligand>
        <name>Mn(2+)</name>
        <dbReference type="ChEBI" id="CHEBI:29035"/>
    </ligand>
</feature>
<dbReference type="Gene3D" id="3.55.40.20">
    <property type="entry name" value="Iron/manganese superoxide dismutase, C-terminal domain"/>
    <property type="match status" value="1"/>
</dbReference>
<dbReference type="InterPro" id="IPR019832">
    <property type="entry name" value="Mn/Fe_SOD_C"/>
</dbReference>
<reference evidence="11 13" key="1">
    <citation type="submission" date="2017-12" db="EMBL/GenBank/DDBJ databases">
        <title>Phylogenetic diversity of female urinary microbiome.</title>
        <authorList>
            <person name="Thomas-White K."/>
            <person name="Wolfe A.J."/>
        </authorList>
    </citation>
    <scope>NUCLEOTIDE SEQUENCE [LARGE SCALE GENOMIC DNA]</scope>
    <source>
        <strain evidence="11 13">UMB0112</strain>
    </source>
</reference>
<name>A0A2I1NB40_9BACT</name>
<evidence type="ECO:0000256" key="3">
    <source>
        <dbReference type="ARBA" id="ARBA00012682"/>
    </source>
</evidence>
<evidence type="ECO:0000256" key="2">
    <source>
        <dbReference type="ARBA" id="ARBA00011738"/>
    </source>
</evidence>
<comment type="similarity">
    <text evidence="1 8">Belongs to the iron/manganese superoxide dismutase family.</text>
</comment>
<comment type="subunit">
    <text evidence="2">Homodimer.</text>
</comment>
<evidence type="ECO:0000259" key="10">
    <source>
        <dbReference type="Pfam" id="PF02777"/>
    </source>
</evidence>
<accession>A0A2I1NB40</accession>
<dbReference type="GO" id="GO:0046872">
    <property type="term" value="F:metal ion binding"/>
    <property type="evidence" value="ECO:0007669"/>
    <property type="project" value="UniProtKB-KW"/>
</dbReference>
<dbReference type="EMBL" id="PKHU01000003">
    <property type="protein sequence ID" value="PKZ29565.1"/>
    <property type="molecule type" value="Genomic_DNA"/>
</dbReference>
<evidence type="ECO:0000313" key="14">
    <source>
        <dbReference type="Proteomes" id="UP000509722"/>
    </source>
</evidence>
<gene>
    <name evidence="12" type="primary">sodB</name>
    <name evidence="12" type="ORF">CURT_1604</name>
    <name evidence="11" type="ORF">CYJ41_04210</name>
</gene>
<evidence type="ECO:0000256" key="1">
    <source>
        <dbReference type="ARBA" id="ARBA00008714"/>
    </source>
</evidence>
<dbReference type="Proteomes" id="UP000234639">
    <property type="component" value="Unassembled WGS sequence"/>
</dbReference>
<dbReference type="EC" id="1.15.1.1" evidence="3 8"/>
<dbReference type="PROSITE" id="PS00088">
    <property type="entry name" value="SOD_MN"/>
    <property type="match status" value="1"/>
</dbReference>
<dbReference type="InterPro" id="IPR036324">
    <property type="entry name" value="Mn/Fe_SOD_N_sf"/>
</dbReference>
<proteinExistence type="inferred from homology"/>
<feature type="binding site" evidence="7">
    <location>
        <position position="25"/>
    </location>
    <ligand>
        <name>Mn(2+)</name>
        <dbReference type="ChEBI" id="CHEBI:29035"/>
    </ligand>
</feature>
<feature type="domain" description="Manganese/iron superoxide dismutase C-terminal" evidence="10">
    <location>
        <begin position="87"/>
        <end position="183"/>
    </location>
</feature>
<dbReference type="AlphaFoldDB" id="A0A2I1NB40"/>
<dbReference type="PANTHER" id="PTHR42769">
    <property type="entry name" value="SUPEROXIDE DISMUTASE"/>
    <property type="match status" value="1"/>
</dbReference>
<organism evidence="11 13">
    <name type="scientific">Campylobacter ureolyticus</name>
    <dbReference type="NCBI Taxonomy" id="827"/>
    <lineage>
        <taxon>Bacteria</taxon>
        <taxon>Pseudomonadati</taxon>
        <taxon>Campylobacterota</taxon>
        <taxon>Epsilonproteobacteria</taxon>
        <taxon>Campylobacterales</taxon>
        <taxon>Campylobacteraceae</taxon>
        <taxon>Campylobacter</taxon>
    </lineage>
</organism>
<keyword evidence="4 7" id="KW-0479">Metal-binding</keyword>
<feature type="binding site" evidence="7">
    <location>
        <position position="151"/>
    </location>
    <ligand>
        <name>Mn(2+)</name>
        <dbReference type="ChEBI" id="CHEBI:29035"/>
    </ligand>
</feature>
<dbReference type="InterPro" id="IPR019833">
    <property type="entry name" value="Mn/Fe_SOD_BS"/>
</dbReference>
<dbReference type="InterPro" id="IPR036314">
    <property type="entry name" value="SOD_C_sf"/>
</dbReference>
<dbReference type="PANTHER" id="PTHR42769:SF3">
    <property type="entry name" value="SUPEROXIDE DISMUTASE [FE] 2, CHLOROPLASTIC"/>
    <property type="match status" value="1"/>
</dbReference>
<dbReference type="Pfam" id="PF02777">
    <property type="entry name" value="Sod_Fe_C"/>
    <property type="match status" value="1"/>
</dbReference>
<sequence>MLKLRVLPFCAKSNAVVSEQTCNFHHGKHHNTYVNNFNNLVKDSEFKDACFYDILTKAKGGLFNNAAQVYNHDFYWDCIAKKSDISDELKKALDENFNDFKAEFLKAATTLFGSGWCWLAYDPNSKKLEIIQTSNAATPVTDGKIPLLVVDVWEHAYYLDTQNARPAYLEKFYENINWEFVSQAYEWALKEGVNSVKFYIKDIHPELAKKSCGCSCNA</sequence>
<keyword evidence="5 8" id="KW-0560">Oxidoreductase</keyword>
<feature type="domain" description="Manganese/iron superoxide dismutase N-terminal" evidence="9">
    <location>
        <begin position="16"/>
        <end position="79"/>
    </location>
</feature>
<evidence type="ECO:0000313" key="13">
    <source>
        <dbReference type="Proteomes" id="UP000234639"/>
    </source>
</evidence>
<evidence type="ECO:0000256" key="5">
    <source>
        <dbReference type="ARBA" id="ARBA00023002"/>
    </source>
</evidence>
<reference evidence="12 14" key="2">
    <citation type="submission" date="2020-05" db="EMBL/GenBank/DDBJ databases">
        <title>Complete genome sequencing of Campylobacter and Arcobacter type strains.</title>
        <authorList>
            <person name="Miller W.G."/>
            <person name="Yee E."/>
        </authorList>
    </citation>
    <scope>NUCLEOTIDE SEQUENCE [LARGE SCALE GENOMIC DNA]</scope>
    <source>
        <strain evidence="12 14">LMG 6451</strain>
    </source>
</reference>
<comment type="catalytic activity">
    <reaction evidence="8">
        <text>2 superoxide + 2 H(+) = H2O2 + O2</text>
        <dbReference type="Rhea" id="RHEA:20696"/>
        <dbReference type="ChEBI" id="CHEBI:15378"/>
        <dbReference type="ChEBI" id="CHEBI:15379"/>
        <dbReference type="ChEBI" id="CHEBI:16240"/>
        <dbReference type="ChEBI" id="CHEBI:18421"/>
        <dbReference type="EC" id="1.15.1.1"/>
    </reaction>
</comment>
<feature type="binding site" evidence="7">
    <location>
        <position position="72"/>
    </location>
    <ligand>
        <name>Mn(2+)</name>
        <dbReference type="ChEBI" id="CHEBI:29035"/>
    </ligand>
</feature>
<evidence type="ECO:0000256" key="7">
    <source>
        <dbReference type="PIRSR" id="PIRSR000349-1"/>
    </source>
</evidence>
<evidence type="ECO:0000259" key="9">
    <source>
        <dbReference type="Pfam" id="PF00081"/>
    </source>
</evidence>
<dbReference type="InterPro" id="IPR019831">
    <property type="entry name" value="Mn/Fe_SOD_N"/>
</dbReference>
<dbReference type="InterPro" id="IPR001189">
    <property type="entry name" value="Mn/Fe_SOD"/>
</dbReference>
<evidence type="ECO:0000256" key="8">
    <source>
        <dbReference type="RuleBase" id="RU000414"/>
    </source>
</evidence>
<dbReference type="GeneID" id="77176514"/>
<dbReference type="PIRSF" id="PIRSF000349">
    <property type="entry name" value="SODismutase"/>
    <property type="match status" value="1"/>
</dbReference>
<evidence type="ECO:0000313" key="11">
    <source>
        <dbReference type="EMBL" id="PKZ29565.1"/>
    </source>
</evidence>
<dbReference type="Proteomes" id="UP000509722">
    <property type="component" value="Chromosome"/>
</dbReference>